<sequence>MWMRMWMRRRRRRRPFYRTAAKYRRLRMKKRRRVYHRRRVPLIIRENYKKTIVRKVDQWNTHVWRGIRSVAPDNFMRFRDKLRCEMLTQDPQFISDLADYKYFKLNWFKLKIVSIAALEQQAMRVPPNSDPTLGFKSVIGHTGMNSLAWYVDWDLDHIAPKSPEDLRQRVSSYNMKKMYVGSFKPVTLFYRLPAECRMYRATALTASSGWKPSESTIG</sequence>
<evidence type="ECO:0000313" key="2">
    <source>
        <dbReference type="Proteomes" id="UP000276683"/>
    </source>
</evidence>
<protein>
    <submittedName>
        <fullName evidence="1">Putative capsid protein</fullName>
    </submittedName>
</protein>
<evidence type="ECO:0000313" key="1">
    <source>
        <dbReference type="EMBL" id="AMH87747.1"/>
    </source>
</evidence>
<organism evidence="1 2">
    <name type="scientific">Pacific flying fox faeces associated circular DNA virus-6</name>
    <dbReference type="NCBI Taxonomy" id="1796015"/>
    <lineage>
        <taxon>Viruses</taxon>
        <taxon>Monodnaviria</taxon>
        <taxon>Shotokuvirae</taxon>
        <taxon>Cressdnaviricota</taxon>
        <taxon>Arfiviricetes</taxon>
        <taxon>Rohanvirales</taxon>
        <taxon>Adamaviridae</taxon>
        <taxon>Nimlovirus</taxon>
        <taxon>Nimlovirus annon</taxon>
    </lineage>
</organism>
<dbReference type="Proteomes" id="UP000276683">
    <property type="component" value="Segment"/>
</dbReference>
<reference evidence="2" key="1">
    <citation type="journal article" date="2016" name="Infect. Genet. Evol.">
        <title>Cycloviruses, gemycircularviruses and other novel replication-associated protein encoding circular viruses in Pacific flying fox (Pteropus tonganus) faeces.</title>
        <authorList>
            <person name="Male M.F."/>
            <person name="Kraberger S."/>
            <person name="Stainton D."/>
            <person name="Kami V."/>
            <person name="Varsani A."/>
        </authorList>
    </citation>
    <scope>NUCLEOTIDE SEQUENCE [LARGE SCALE GENOMIC DNA]</scope>
</reference>
<dbReference type="EMBL" id="KT732823">
    <property type="protein sequence ID" value="AMH87747.1"/>
    <property type="molecule type" value="Genomic_DNA"/>
</dbReference>
<proteinExistence type="predicted"/>
<name>A0A140CTU0_9VIRU</name>
<accession>A0A140CTU0</accession>
<keyword evidence="2" id="KW-1185">Reference proteome</keyword>